<evidence type="ECO:0000313" key="2">
    <source>
        <dbReference type="EMBL" id="MBL4952856.1"/>
    </source>
</evidence>
<reference evidence="2 3" key="1">
    <citation type="submission" date="2021-01" db="EMBL/GenBank/DDBJ databases">
        <title>Genome public.</title>
        <authorList>
            <person name="Liu C."/>
            <person name="Sun Q."/>
        </authorList>
    </citation>
    <scope>NUCLEOTIDE SEQUENCE [LARGE SCALE GENOMIC DNA]</scope>
    <source>
        <strain evidence="2 3">YIM B02564</strain>
    </source>
</reference>
<dbReference type="RefSeq" id="WP_202654088.1">
    <property type="nucleotide sequence ID" value="NZ_JAESWB010000168.1"/>
</dbReference>
<feature type="chain" id="PRO_5047289619" evidence="1">
    <location>
        <begin position="23"/>
        <end position="172"/>
    </location>
</feature>
<proteinExistence type="predicted"/>
<dbReference type="EMBL" id="JAESWB010000168">
    <property type="protein sequence ID" value="MBL4952856.1"/>
    <property type="molecule type" value="Genomic_DNA"/>
</dbReference>
<feature type="signal peptide" evidence="1">
    <location>
        <begin position="1"/>
        <end position="22"/>
    </location>
</feature>
<gene>
    <name evidence="2" type="ORF">JK635_11600</name>
</gene>
<organism evidence="2 3">
    <name type="scientific">Neobacillus paridis</name>
    <dbReference type="NCBI Taxonomy" id="2803862"/>
    <lineage>
        <taxon>Bacteria</taxon>
        <taxon>Bacillati</taxon>
        <taxon>Bacillota</taxon>
        <taxon>Bacilli</taxon>
        <taxon>Bacillales</taxon>
        <taxon>Bacillaceae</taxon>
        <taxon>Neobacillus</taxon>
    </lineage>
</organism>
<comment type="caution">
    <text evidence="2">The sequence shown here is derived from an EMBL/GenBank/DDBJ whole genome shotgun (WGS) entry which is preliminary data.</text>
</comment>
<accession>A0ABS1TRG6</accession>
<dbReference type="Proteomes" id="UP000623967">
    <property type="component" value="Unassembled WGS sequence"/>
</dbReference>
<protein>
    <submittedName>
        <fullName evidence="2">Uncharacterized protein</fullName>
    </submittedName>
</protein>
<keyword evidence="3" id="KW-1185">Reference proteome</keyword>
<sequence>MKLKALLLAVGLILAAQGFAEAHGTVPDTNGNHQRMHDDWHAKMLGREQLLMSWVDQYTPEKKAEWEKVLEEKKQLRGQWMSPKNAEKRERWKKGRMAKMQELKKQLEEGKITKEEFIKEMHGTKGMAHWKSFQSLQLAVENKDSKQAKAILNQLLAHYKAHNAKMKEKLAE</sequence>
<evidence type="ECO:0000313" key="3">
    <source>
        <dbReference type="Proteomes" id="UP000623967"/>
    </source>
</evidence>
<keyword evidence="1" id="KW-0732">Signal</keyword>
<evidence type="ECO:0000256" key="1">
    <source>
        <dbReference type="SAM" id="SignalP"/>
    </source>
</evidence>
<name>A0ABS1TRG6_9BACI</name>